<evidence type="ECO:0000256" key="9">
    <source>
        <dbReference type="ARBA" id="ARBA00023316"/>
    </source>
</evidence>
<evidence type="ECO:0000313" key="15">
    <source>
        <dbReference type="Proteomes" id="UP000244792"/>
    </source>
</evidence>
<dbReference type="Gene3D" id="3.40.1190.10">
    <property type="entry name" value="Mur-like, catalytic domain"/>
    <property type="match status" value="1"/>
</dbReference>
<dbReference type="InterPro" id="IPR000713">
    <property type="entry name" value="Mur_ligase_N"/>
</dbReference>
<keyword evidence="9 10" id="KW-0961">Cell wall biogenesis/degradation</keyword>
<evidence type="ECO:0000259" key="13">
    <source>
        <dbReference type="Pfam" id="PF08245"/>
    </source>
</evidence>
<dbReference type="Pfam" id="PF02875">
    <property type="entry name" value="Mur_ligase_C"/>
    <property type="match status" value="1"/>
</dbReference>
<dbReference type="InterPro" id="IPR036615">
    <property type="entry name" value="Mur_ligase_C_dom_sf"/>
</dbReference>
<dbReference type="Proteomes" id="UP000244792">
    <property type="component" value="Chromosome"/>
</dbReference>
<evidence type="ECO:0000256" key="8">
    <source>
        <dbReference type="ARBA" id="ARBA00023306"/>
    </source>
</evidence>
<evidence type="ECO:0000256" key="2">
    <source>
        <dbReference type="ARBA" id="ARBA00022598"/>
    </source>
</evidence>
<feature type="domain" description="Mur ligase C-terminal" evidence="12">
    <location>
        <begin position="344"/>
        <end position="464"/>
    </location>
</feature>
<keyword evidence="15" id="KW-1185">Reference proteome</keyword>
<dbReference type="InterPro" id="IPR051046">
    <property type="entry name" value="MurCDEF_CellWall_CoF430Synth"/>
</dbReference>
<gene>
    <name evidence="14" type="ORF">TDSAC_0628</name>
</gene>
<dbReference type="Pfam" id="PF01225">
    <property type="entry name" value="Mur_ligase"/>
    <property type="match status" value="1"/>
</dbReference>
<evidence type="ECO:0000256" key="10">
    <source>
        <dbReference type="RuleBase" id="RU004136"/>
    </source>
</evidence>
<evidence type="ECO:0000256" key="4">
    <source>
        <dbReference type="ARBA" id="ARBA00022741"/>
    </source>
</evidence>
<dbReference type="Gene3D" id="3.40.1390.10">
    <property type="entry name" value="MurE/MurF, N-terminal domain"/>
    <property type="match status" value="1"/>
</dbReference>
<keyword evidence="1" id="KW-0963">Cytoplasm</keyword>
<dbReference type="OrthoDB" id="9801978at2"/>
<sequence length="477" mass="54081">MSADRDVNKLNSIQNFDPGGSISLSFITSLTNCEIERVGPMEFERISIDSRDIKGKELFIAIKGKNFDGHNFIRNALEQGAFGIISELSLAGIASSLGDIVFENDFSFMRVPNTILAMHDIARGFRQRIERVIGITGSVGKTTTKEILKTLLKRYQTVSTFGNFNNEIGLPLSLFRAKKNDKFGIFEMAMRSRGEISQLCSIALPDIGIITRIAESHIGLLGSMENIARAKGEILDFVNSAFLNFNCTYSRKIFGEMLKNKREKPKEIFWFGKVSDIYIKSYEISIYGSRLEFSGRFGNFALNAPNIFLPQFEPLLASVAVARFLGLDWNEINDNLQSYVPLQGRFLIKKLRDQIVIDDSYNATCTSFIKGLETIKSLKFGSRRKIFIFGDILEAGDESKDLHRKVIKKIEELDPYLVYFVGTEFVKSIDHNSKIRFKNMDIDCVKEDLAKILSKDEIVYIKGSNSTKTWKILELWN</sequence>
<dbReference type="SUPFAM" id="SSF63418">
    <property type="entry name" value="MurE/MurF N-terminal domain"/>
    <property type="match status" value="1"/>
</dbReference>
<dbReference type="GO" id="GO:0047480">
    <property type="term" value="F:UDP-N-acetylmuramoyl-tripeptide-D-alanyl-D-alanine ligase activity"/>
    <property type="evidence" value="ECO:0007669"/>
    <property type="project" value="UniProtKB-EC"/>
</dbReference>
<reference evidence="14 15" key="1">
    <citation type="submission" date="2017-04" db="EMBL/GenBank/DDBJ databases">
        <title>Genomic insights into metabolism of Thermodesulfobium acidiphilum.</title>
        <authorList>
            <person name="Toshchakov S.V."/>
            <person name="Frolov E.N."/>
            <person name="Kublanov I.V."/>
            <person name="Samarov N.I."/>
            <person name="Novikov A."/>
            <person name="Lebedinsky A.V."/>
            <person name="Bonch-Osmolovskaya E.A."/>
            <person name="Chernyh N.A."/>
        </authorList>
    </citation>
    <scope>NUCLEOTIDE SEQUENCE [LARGE SCALE GENOMIC DNA]</scope>
    <source>
        <strain evidence="14 15">3127-1</strain>
    </source>
</reference>
<dbReference type="EC" id="6.3.2.10" evidence="10"/>
<organism evidence="14 15">
    <name type="scientific">Thermodesulfobium acidiphilum</name>
    <dbReference type="NCBI Taxonomy" id="1794699"/>
    <lineage>
        <taxon>Bacteria</taxon>
        <taxon>Pseudomonadati</taxon>
        <taxon>Thermodesulfobiota</taxon>
        <taxon>Thermodesulfobiia</taxon>
        <taxon>Thermodesulfobiales</taxon>
        <taxon>Thermodesulfobiaceae</taxon>
        <taxon>Thermodesulfobium</taxon>
    </lineage>
</organism>
<name>A0A2R4VZM2_THEAF</name>
<dbReference type="Pfam" id="PF08245">
    <property type="entry name" value="Mur_ligase_M"/>
    <property type="match status" value="1"/>
</dbReference>
<comment type="subcellular location">
    <subcellularLocation>
        <location evidence="10">Cytoplasm</location>
    </subcellularLocation>
</comment>
<dbReference type="SUPFAM" id="SSF53623">
    <property type="entry name" value="MurD-like peptide ligases, catalytic domain"/>
    <property type="match status" value="1"/>
</dbReference>
<keyword evidence="5" id="KW-0067">ATP-binding</keyword>
<protein>
    <recommendedName>
        <fullName evidence="10">UDP-N-acetylmuramoyl-tripeptide--D-alanyl-D-alanine ligase</fullName>
        <ecNumber evidence="10">6.3.2.10</ecNumber>
    </recommendedName>
</protein>
<dbReference type="InterPro" id="IPR005863">
    <property type="entry name" value="UDP-N-AcMur_synth"/>
</dbReference>
<dbReference type="PANTHER" id="PTHR43024:SF1">
    <property type="entry name" value="UDP-N-ACETYLMURAMOYL-TRIPEPTIDE--D-ALANYL-D-ALANINE LIGASE"/>
    <property type="match status" value="1"/>
</dbReference>
<dbReference type="SUPFAM" id="SSF53244">
    <property type="entry name" value="MurD-like peptide ligases, peptide-binding domain"/>
    <property type="match status" value="1"/>
</dbReference>
<dbReference type="AlphaFoldDB" id="A0A2R4VZM2"/>
<proteinExistence type="predicted"/>
<keyword evidence="4" id="KW-0547">Nucleotide-binding</keyword>
<keyword evidence="6 10" id="KW-0133">Cell shape</keyword>
<dbReference type="InterPro" id="IPR013221">
    <property type="entry name" value="Mur_ligase_cen"/>
</dbReference>
<dbReference type="InterPro" id="IPR036565">
    <property type="entry name" value="Mur-like_cat_sf"/>
</dbReference>
<dbReference type="GO" id="GO:0008360">
    <property type="term" value="P:regulation of cell shape"/>
    <property type="evidence" value="ECO:0007669"/>
    <property type="project" value="UniProtKB-KW"/>
</dbReference>
<evidence type="ECO:0000256" key="5">
    <source>
        <dbReference type="ARBA" id="ARBA00022840"/>
    </source>
</evidence>
<comment type="function">
    <text evidence="10">Involved in cell wall formation. Catalyzes the final step in the synthesis of UDP-N-acetylmuramoyl-pentapeptide, the precursor of murein.</text>
</comment>
<dbReference type="NCBIfam" id="TIGR01143">
    <property type="entry name" value="murF"/>
    <property type="match status" value="1"/>
</dbReference>
<evidence type="ECO:0000313" key="14">
    <source>
        <dbReference type="EMBL" id="AWB10001.1"/>
    </source>
</evidence>
<evidence type="ECO:0000259" key="11">
    <source>
        <dbReference type="Pfam" id="PF01225"/>
    </source>
</evidence>
<dbReference type="UniPathway" id="UPA00219"/>
<feature type="domain" description="Mur ligase central" evidence="13">
    <location>
        <begin position="135"/>
        <end position="261"/>
    </location>
</feature>
<evidence type="ECO:0000259" key="12">
    <source>
        <dbReference type="Pfam" id="PF02875"/>
    </source>
</evidence>
<dbReference type="Gene3D" id="3.90.190.20">
    <property type="entry name" value="Mur ligase, C-terminal domain"/>
    <property type="match status" value="1"/>
</dbReference>
<keyword evidence="2 14" id="KW-0436">Ligase</keyword>
<dbReference type="GO" id="GO:0051301">
    <property type="term" value="P:cell division"/>
    <property type="evidence" value="ECO:0007669"/>
    <property type="project" value="UniProtKB-KW"/>
</dbReference>
<keyword evidence="8 10" id="KW-0131">Cell cycle</keyword>
<evidence type="ECO:0000256" key="3">
    <source>
        <dbReference type="ARBA" id="ARBA00022618"/>
    </source>
</evidence>
<dbReference type="GO" id="GO:0008766">
    <property type="term" value="F:UDP-N-acetylmuramoylalanyl-D-glutamyl-2,6-diaminopimelate-D-alanyl-D-alanine ligase activity"/>
    <property type="evidence" value="ECO:0007669"/>
    <property type="project" value="RHEA"/>
</dbReference>
<comment type="pathway">
    <text evidence="10">Cell wall biogenesis; peptidoglycan biosynthesis.</text>
</comment>
<accession>A0A2R4VZM2</accession>
<dbReference type="InterPro" id="IPR004101">
    <property type="entry name" value="Mur_ligase_C"/>
</dbReference>
<dbReference type="InterPro" id="IPR035911">
    <property type="entry name" value="MurE/MurF_N"/>
</dbReference>
<evidence type="ECO:0000256" key="1">
    <source>
        <dbReference type="ARBA" id="ARBA00022490"/>
    </source>
</evidence>
<dbReference type="PANTHER" id="PTHR43024">
    <property type="entry name" value="UDP-N-ACETYLMURAMOYL-TRIPEPTIDE--D-ALANYL-D-ALANINE LIGASE"/>
    <property type="match status" value="1"/>
</dbReference>
<dbReference type="EMBL" id="CP020921">
    <property type="protein sequence ID" value="AWB10001.1"/>
    <property type="molecule type" value="Genomic_DNA"/>
</dbReference>
<dbReference type="KEGG" id="taci:TDSAC_0628"/>
<evidence type="ECO:0000256" key="6">
    <source>
        <dbReference type="ARBA" id="ARBA00022960"/>
    </source>
</evidence>
<feature type="domain" description="Mur ligase N-terminal catalytic" evidence="11">
    <location>
        <begin position="44"/>
        <end position="86"/>
    </location>
</feature>
<dbReference type="GO" id="GO:0005737">
    <property type="term" value="C:cytoplasm"/>
    <property type="evidence" value="ECO:0007669"/>
    <property type="project" value="UniProtKB-SubCell"/>
</dbReference>
<comment type="catalytic activity">
    <reaction evidence="10">
        <text>D-alanyl-D-alanine + UDP-N-acetyl-alpha-D-muramoyl-L-alanyl-gamma-D-glutamyl-meso-2,6-diaminopimelate + ATP = UDP-N-acetyl-alpha-D-muramoyl-L-alanyl-gamma-D-glutamyl-meso-2,6-diaminopimeloyl-D-alanyl-D-alanine + ADP + phosphate + H(+)</text>
        <dbReference type="Rhea" id="RHEA:28374"/>
        <dbReference type="ChEBI" id="CHEBI:15378"/>
        <dbReference type="ChEBI" id="CHEBI:30616"/>
        <dbReference type="ChEBI" id="CHEBI:43474"/>
        <dbReference type="ChEBI" id="CHEBI:57822"/>
        <dbReference type="ChEBI" id="CHEBI:61386"/>
        <dbReference type="ChEBI" id="CHEBI:83905"/>
        <dbReference type="ChEBI" id="CHEBI:456216"/>
        <dbReference type="EC" id="6.3.2.10"/>
    </reaction>
</comment>
<dbReference type="GO" id="GO:0071555">
    <property type="term" value="P:cell wall organization"/>
    <property type="evidence" value="ECO:0007669"/>
    <property type="project" value="UniProtKB-KW"/>
</dbReference>
<dbReference type="GO" id="GO:0009252">
    <property type="term" value="P:peptidoglycan biosynthetic process"/>
    <property type="evidence" value="ECO:0007669"/>
    <property type="project" value="UniProtKB-UniPathway"/>
</dbReference>
<keyword evidence="3 10" id="KW-0132">Cell division</keyword>
<dbReference type="GO" id="GO:0005524">
    <property type="term" value="F:ATP binding"/>
    <property type="evidence" value="ECO:0007669"/>
    <property type="project" value="UniProtKB-KW"/>
</dbReference>
<evidence type="ECO:0000256" key="7">
    <source>
        <dbReference type="ARBA" id="ARBA00022984"/>
    </source>
</evidence>
<keyword evidence="7 10" id="KW-0573">Peptidoglycan synthesis</keyword>